<reference evidence="2 3" key="1">
    <citation type="journal article" date="2011" name="PLoS Genet.">
        <title>Genomic analysis of the necrotrophic fungal pathogens Sclerotinia sclerotiorum and Botrytis cinerea.</title>
        <authorList>
            <person name="Amselem J."/>
            <person name="Cuomo C.A."/>
            <person name="van Kan J.A."/>
            <person name="Viaud M."/>
            <person name="Benito E.P."/>
            <person name="Couloux A."/>
            <person name="Coutinho P.M."/>
            <person name="de Vries R.P."/>
            <person name="Dyer P.S."/>
            <person name="Fillinger S."/>
            <person name="Fournier E."/>
            <person name="Gout L."/>
            <person name="Hahn M."/>
            <person name="Kohn L."/>
            <person name="Lapalu N."/>
            <person name="Plummer K.M."/>
            <person name="Pradier J.M."/>
            <person name="Quevillon E."/>
            <person name="Sharon A."/>
            <person name="Simon A."/>
            <person name="ten Have A."/>
            <person name="Tudzynski B."/>
            <person name="Tudzynski P."/>
            <person name="Wincker P."/>
            <person name="Andrew M."/>
            <person name="Anthouard V."/>
            <person name="Beever R.E."/>
            <person name="Beffa R."/>
            <person name="Benoit I."/>
            <person name="Bouzid O."/>
            <person name="Brault B."/>
            <person name="Chen Z."/>
            <person name="Choquer M."/>
            <person name="Collemare J."/>
            <person name="Cotton P."/>
            <person name="Danchin E.G."/>
            <person name="Da Silva C."/>
            <person name="Gautier A."/>
            <person name="Giraud C."/>
            <person name="Giraud T."/>
            <person name="Gonzalez C."/>
            <person name="Grossetete S."/>
            <person name="Guldener U."/>
            <person name="Henrissat B."/>
            <person name="Howlett B.J."/>
            <person name="Kodira C."/>
            <person name="Kretschmer M."/>
            <person name="Lappartient A."/>
            <person name="Leroch M."/>
            <person name="Levis C."/>
            <person name="Mauceli E."/>
            <person name="Neuveglise C."/>
            <person name="Oeser B."/>
            <person name="Pearson M."/>
            <person name="Poulain J."/>
            <person name="Poussereau N."/>
            <person name="Quesneville H."/>
            <person name="Rascle C."/>
            <person name="Schumacher J."/>
            <person name="Segurens B."/>
            <person name="Sexton A."/>
            <person name="Silva E."/>
            <person name="Sirven C."/>
            <person name="Soanes D.M."/>
            <person name="Talbot N.J."/>
            <person name="Templeton M."/>
            <person name="Yandava C."/>
            <person name="Yarden O."/>
            <person name="Zeng Q."/>
            <person name="Rollins J.A."/>
            <person name="Lebrun M.H."/>
            <person name="Dickman M."/>
        </authorList>
    </citation>
    <scope>NUCLEOTIDE SEQUENCE [LARGE SCALE GENOMIC DNA]</scope>
    <source>
        <strain evidence="2 3">B05.10</strain>
    </source>
</reference>
<evidence type="ECO:0000256" key="1">
    <source>
        <dbReference type="SAM" id="Coils"/>
    </source>
</evidence>
<dbReference type="EMBL" id="CP009813">
    <property type="protein sequence ID" value="ATZ53793.1"/>
    <property type="molecule type" value="Genomic_DNA"/>
</dbReference>
<proteinExistence type="predicted"/>
<dbReference type="GeneID" id="5432315"/>
<keyword evidence="3" id="KW-1185">Reference proteome</keyword>
<accession>A0A384JTB9</accession>
<sequence>MLQSTLLIQQQSFLKTRKKILPIERKFGNNKLIYDGYGIKSNSHTFDSNLETRFPSADGCGTLSESFWKAQCFFRGLKRTGTVYEMIDRLRKDGHKPMLPKLIALETAMDDDYNIRYIIAREELEKEKQKAEAEQESRWNNELDDLEKARKNPEKFLKEKFPTFLDSEQENVVFMTIDSSLVAEIRKAALSLGLTYKSLEVSKFDEPPRRRDLCSLIHITVGGSEPAVENKLQDIHQIRGKAIQKAREAMKNARDVISEAQDDVIRASRDKNWDVTGDWHISCLEMERRWSTPLTLKIYSQKSDGQFQMFGEFNFGGVSGLFRFEQQFPTVETKSVRLADLNVKRGKITFKKNEKKKKDGNDDDIECTRLKAKRIWCKSRPEAFSFPARDKPSSHNPTWNYRWRGEYKIDSEPVPGQYLCSITFSEPLGTTLTGTFGGDLYKAWREDMVFTGVKVGILGPSSIDIEEEWHERQNIIYDSDIQD</sequence>
<feature type="coiled-coil region" evidence="1">
    <location>
        <begin position="243"/>
        <end position="270"/>
    </location>
</feature>
<gene>
    <name evidence="2" type="ORF">BCIN_09g05680</name>
</gene>
<reference evidence="2 3" key="3">
    <citation type="journal article" date="2017" name="Mol. Plant Pathol.">
        <title>A gapless genome sequence of the fungus Botrytis cinerea.</title>
        <authorList>
            <person name="Van Kan J.A."/>
            <person name="Stassen J.H."/>
            <person name="Mosbach A."/>
            <person name="Van Der Lee T.A."/>
            <person name="Faino L."/>
            <person name="Farmer A.D."/>
            <person name="Papasotiriou D.G."/>
            <person name="Zhou S."/>
            <person name="Seidl M.F."/>
            <person name="Cottam E."/>
            <person name="Edel D."/>
            <person name="Hahn M."/>
            <person name="Schwartz D.C."/>
            <person name="Dietrich R.A."/>
            <person name="Widdison S."/>
            <person name="Scalliet G."/>
        </authorList>
    </citation>
    <scope>NUCLEOTIDE SEQUENCE [LARGE SCALE GENOMIC DNA]</scope>
    <source>
        <strain evidence="2 3">B05.10</strain>
    </source>
</reference>
<evidence type="ECO:0000313" key="3">
    <source>
        <dbReference type="Proteomes" id="UP000001798"/>
    </source>
</evidence>
<dbReference type="OrthoDB" id="4630416at2759"/>
<reference evidence="2 3" key="2">
    <citation type="journal article" date="2012" name="Eukaryot. Cell">
        <title>Genome update of Botrytis cinerea strains B05.10 and T4.</title>
        <authorList>
            <person name="Staats M."/>
            <person name="van Kan J.A."/>
        </authorList>
    </citation>
    <scope>NUCLEOTIDE SEQUENCE [LARGE SCALE GENOMIC DNA]</scope>
    <source>
        <strain evidence="2 3">B05.10</strain>
    </source>
</reference>
<dbReference type="Proteomes" id="UP000001798">
    <property type="component" value="Chromosome 9"/>
</dbReference>
<dbReference type="VEuPathDB" id="FungiDB:Bcin09g05680"/>
<name>A0A384JTB9_BOTFB</name>
<keyword evidence="1" id="KW-0175">Coiled coil</keyword>
<protein>
    <submittedName>
        <fullName evidence="2">Uncharacterized protein</fullName>
    </submittedName>
</protein>
<dbReference type="KEGG" id="bfu:BCIN_09g05680"/>
<dbReference type="AlphaFoldDB" id="A0A384JTB9"/>
<organism evidence="2 3">
    <name type="scientific">Botryotinia fuckeliana (strain B05.10)</name>
    <name type="common">Noble rot fungus</name>
    <name type="synonym">Botrytis cinerea</name>
    <dbReference type="NCBI Taxonomy" id="332648"/>
    <lineage>
        <taxon>Eukaryota</taxon>
        <taxon>Fungi</taxon>
        <taxon>Dikarya</taxon>
        <taxon>Ascomycota</taxon>
        <taxon>Pezizomycotina</taxon>
        <taxon>Leotiomycetes</taxon>
        <taxon>Helotiales</taxon>
        <taxon>Sclerotiniaceae</taxon>
        <taxon>Botrytis</taxon>
    </lineage>
</organism>
<dbReference type="RefSeq" id="XP_024551036.1">
    <property type="nucleotide sequence ID" value="XM_024695242.1"/>
</dbReference>
<evidence type="ECO:0000313" key="2">
    <source>
        <dbReference type="EMBL" id="ATZ53793.1"/>
    </source>
</evidence>